<reference evidence="2" key="1">
    <citation type="journal article" date="2019" name="Int. J. Syst. Evol. Microbiol.">
        <title>The Global Catalogue of Microorganisms (GCM) 10K type strain sequencing project: providing services to taxonomists for standard genome sequencing and annotation.</title>
        <authorList>
            <consortium name="The Broad Institute Genomics Platform"/>
            <consortium name="The Broad Institute Genome Sequencing Center for Infectious Disease"/>
            <person name="Wu L."/>
            <person name="Ma J."/>
        </authorList>
    </citation>
    <scope>NUCLEOTIDE SEQUENCE [LARGE SCALE GENOMIC DNA]</scope>
    <source>
        <strain evidence="2">CECT 8979</strain>
    </source>
</reference>
<comment type="caution">
    <text evidence="1">The sequence shown here is derived from an EMBL/GenBank/DDBJ whole genome shotgun (WGS) entry which is preliminary data.</text>
</comment>
<evidence type="ECO:0000313" key="2">
    <source>
        <dbReference type="Proteomes" id="UP001595812"/>
    </source>
</evidence>
<dbReference type="EMBL" id="JBHSAT010000005">
    <property type="protein sequence ID" value="MFC3877635.1"/>
    <property type="molecule type" value="Genomic_DNA"/>
</dbReference>
<proteinExistence type="predicted"/>
<dbReference type="PANTHER" id="PTHR36057">
    <property type="match status" value="1"/>
</dbReference>
<dbReference type="Pfam" id="PF06764">
    <property type="entry name" value="DUF1223"/>
    <property type="match status" value="1"/>
</dbReference>
<dbReference type="InterPro" id="IPR036249">
    <property type="entry name" value="Thioredoxin-like_sf"/>
</dbReference>
<dbReference type="RefSeq" id="WP_386100426.1">
    <property type="nucleotide sequence ID" value="NZ_JBHSAT010000005.1"/>
</dbReference>
<accession>A0ABV8AL03</accession>
<gene>
    <name evidence="1" type="ORF">ACFOSX_10355</name>
</gene>
<keyword evidence="2" id="KW-1185">Reference proteome</keyword>
<name>A0ABV8AL03_9FLAO</name>
<organism evidence="1 2">
    <name type="scientific">Winogradskyella maritima</name>
    <dbReference type="NCBI Taxonomy" id="1517766"/>
    <lineage>
        <taxon>Bacteria</taxon>
        <taxon>Pseudomonadati</taxon>
        <taxon>Bacteroidota</taxon>
        <taxon>Flavobacteriia</taxon>
        <taxon>Flavobacteriales</taxon>
        <taxon>Flavobacteriaceae</taxon>
        <taxon>Winogradskyella</taxon>
    </lineage>
</organism>
<evidence type="ECO:0000313" key="1">
    <source>
        <dbReference type="EMBL" id="MFC3877635.1"/>
    </source>
</evidence>
<dbReference type="Proteomes" id="UP001595812">
    <property type="component" value="Unassembled WGS sequence"/>
</dbReference>
<dbReference type="PANTHER" id="PTHR36057:SF1">
    <property type="entry name" value="LIPOPROTEIN LIPID ATTACHMENT SITE-LIKE PROTEIN, PUTATIVE (DUF1223)-RELATED"/>
    <property type="match status" value="1"/>
</dbReference>
<sequence length="239" mass="26723">MKALLLTVFIIPVLLYTPNERPMEKSPVVLELFTSQGCSSCPPADRLLSELASEDIIALSYHVDYWNYIGWKDPFSKESYTDLQRQYSKKFNSSTIYTPQLVLNGKTHVVGSDRNAVARKIEAYGTSKGTAGINIANAKTVDGFVEFNYNASGQFEDQTLRIILVIKERKTSVKRGENRNRNLVNSNIVINEQRFSLKENSGEGRIAIPDIVKSSDELSLVLILQDDNLDINGGTIKSL</sequence>
<dbReference type="SUPFAM" id="SSF52833">
    <property type="entry name" value="Thioredoxin-like"/>
    <property type="match status" value="1"/>
</dbReference>
<protein>
    <submittedName>
        <fullName evidence="1">DUF1223 domain-containing protein</fullName>
    </submittedName>
</protein>
<dbReference type="InterPro" id="IPR010634">
    <property type="entry name" value="DUF1223"/>
</dbReference>